<proteinExistence type="predicted"/>
<evidence type="ECO:0000313" key="3">
    <source>
        <dbReference type="Proteomes" id="UP000643810"/>
    </source>
</evidence>
<keyword evidence="1" id="KW-1133">Transmembrane helix</keyword>
<comment type="caution">
    <text evidence="2">The sequence shown here is derived from an EMBL/GenBank/DDBJ whole genome shotgun (WGS) entry which is preliminary data.</text>
</comment>
<reference evidence="2 3" key="1">
    <citation type="submission" date="2020-08" db="EMBL/GenBank/DDBJ databases">
        <title>Genome public.</title>
        <authorList>
            <person name="Liu C."/>
            <person name="Sun Q."/>
        </authorList>
    </citation>
    <scope>NUCLEOTIDE SEQUENCE [LARGE SCALE GENOMIC DNA]</scope>
    <source>
        <strain evidence="2 3">NSJ-9</strain>
    </source>
</reference>
<protein>
    <submittedName>
        <fullName evidence="2">Uncharacterized protein</fullName>
    </submittedName>
</protein>
<keyword evidence="3" id="KW-1185">Reference proteome</keyword>
<feature type="transmembrane region" description="Helical" evidence="1">
    <location>
        <begin position="12"/>
        <end position="29"/>
    </location>
</feature>
<dbReference type="RefSeq" id="WP_158573012.1">
    <property type="nucleotide sequence ID" value="NZ_JACOPG010000001.1"/>
</dbReference>
<name>A0ABR7GFY1_9FIRM</name>
<accession>A0ABR7GFY1</accession>
<organism evidence="2 3">
    <name type="scientific">Roseburia lenta</name>
    <dbReference type="NCBI Taxonomy" id="2763061"/>
    <lineage>
        <taxon>Bacteria</taxon>
        <taxon>Bacillati</taxon>
        <taxon>Bacillota</taxon>
        <taxon>Clostridia</taxon>
        <taxon>Lachnospirales</taxon>
        <taxon>Lachnospiraceae</taxon>
        <taxon>Roseburia</taxon>
    </lineage>
</organism>
<sequence length="46" mass="5155">MKEIMDTYGEMLLAVVTTVMLGILFWQEIKSPFGMGLALALEQMFG</sequence>
<keyword evidence="1" id="KW-0472">Membrane</keyword>
<dbReference type="EMBL" id="JACOPG010000001">
    <property type="protein sequence ID" value="MBC5685716.1"/>
    <property type="molecule type" value="Genomic_DNA"/>
</dbReference>
<evidence type="ECO:0000313" key="2">
    <source>
        <dbReference type="EMBL" id="MBC5685716.1"/>
    </source>
</evidence>
<dbReference type="Proteomes" id="UP000643810">
    <property type="component" value="Unassembled WGS sequence"/>
</dbReference>
<keyword evidence="1" id="KW-0812">Transmembrane</keyword>
<gene>
    <name evidence="2" type="ORF">H8R94_03635</name>
</gene>
<evidence type="ECO:0000256" key="1">
    <source>
        <dbReference type="SAM" id="Phobius"/>
    </source>
</evidence>